<dbReference type="PANTHER" id="PTHR43436">
    <property type="entry name" value="ARAC-FAMILY TRANSCRIPTIONAL REGULATOR"/>
    <property type="match status" value="1"/>
</dbReference>
<accession>A0A7X0UCM1</accession>
<proteinExistence type="predicted"/>
<evidence type="ECO:0000313" key="5">
    <source>
        <dbReference type="Proteomes" id="UP000575083"/>
    </source>
</evidence>
<dbReference type="InterPro" id="IPR009594">
    <property type="entry name" value="Tscrpt_reg_HTH_AraC_N"/>
</dbReference>
<dbReference type="Pfam" id="PF06719">
    <property type="entry name" value="AraC_N"/>
    <property type="match status" value="1"/>
</dbReference>
<keyword evidence="2" id="KW-0804">Transcription</keyword>
<evidence type="ECO:0000256" key="1">
    <source>
        <dbReference type="ARBA" id="ARBA00023015"/>
    </source>
</evidence>
<dbReference type="RefSeq" id="WP_184864066.1">
    <property type="nucleotide sequence ID" value="NZ_JACHLK010000017.1"/>
</dbReference>
<evidence type="ECO:0000259" key="3">
    <source>
        <dbReference type="PROSITE" id="PS01124"/>
    </source>
</evidence>
<keyword evidence="5" id="KW-1185">Reference proteome</keyword>
<keyword evidence="1" id="KW-0805">Transcription regulation</keyword>
<dbReference type="GO" id="GO:0043565">
    <property type="term" value="F:sequence-specific DNA binding"/>
    <property type="evidence" value="ECO:0007669"/>
    <property type="project" value="InterPro"/>
</dbReference>
<organism evidence="4 5">
    <name type="scientific">Acidovorax soli</name>
    <dbReference type="NCBI Taxonomy" id="592050"/>
    <lineage>
        <taxon>Bacteria</taxon>
        <taxon>Pseudomonadati</taxon>
        <taxon>Pseudomonadota</taxon>
        <taxon>Betaproteobacteria</taxon>
        <taxon>Burkholderiales</taxon>
        <taxon>Comamonadaceae</taxon>
        <taxon>Acidovorax</taxon>
    </lineage>
</organism>
<dbReference type="PROSITE" id="PS01124">
    <property type="entry name" value="HTH_ARAC_FAMILY_2"/>
    <property type="match status" value="1"/>
</dbReference>
<keyword evidence="4" id="KW-0238">DNA-binding</keyword>
<dbReference type="Proteomes" id="UP000575083">
    <property type="component" value="Unassembled WGS sequence"/>
</dbReference>
<protein>
    <submittedName>
        <fullName evidence="4">AraC-like DNA-binding protein</fullName>
    </submittedName>
</protein>
<dbReference type="Gene3D" id="1.10.10.60">
    <property type="entry name" value="Homeodomain-like"/>
    <property type="match status" value="2"/>
</dbReference>
<reference evidence="4 5" key="1">
    <citation type="submission" date="2020-08" db="EMBL/GenBank/DDBJ databases">
        <title>Functional genomics of gut bacteria from endangered species of beetles.</title>
        <authorList>
            <person name="Carlos-Shanley C."/>
        </authorList>
    </citation>
    <scope>NUCLEOTIDE SEQUENCE [LARGE SCALE GENOMIC DNA]</scope>
    <source>
        <strain evidence="4 5">S00198</strain>
    </source>
</reference>
<sequence>MTSPSLLFQAVARYTDAHAHHPGVLPTAIPGMTVVRATEPSGLLHAISHPLVCLVLQGSKQVTMGAQAFDFSAGESLLITADVPTVSQITRASAAAPYLSIALELNLPVIADLSAQMGAAPLGDHAPVRVDPTDDEVADVALRLMRLLERPEAVPLLHAPLVRELHYWLLAGRHGAAIRRLGWPGSHAQRVARAVAVLRKDFAQPLPVESLAALADMSPSSFHQHFRAVTSLSPLQFQKQLRLIEARRLMLSEGASASTAAFAVGYESVPQFTREYGRLFGLPPVRDTQAARGRAREAA</sequence>
<gene>
    <name evidence="4" type="ORF">HNP48_005967</name>
</gene>
<evidence type="ECO:0000256" key="2">
    <source>
        <dbReference type="ARBA" id="ARBA00023163"/>
    </source>
</evidence>
<name>A0A7X0UCM1_9BURK</name>
<dbReference type="InterPro" id="IPR009057">
    <property type="entry name" value="Homeodomain-like_sf"/>
</dbReference>
<dbReference type="AlphaFoldDB" id="A0A7X0UCM1"/>
<evidence type="ECO:0000313" key="4">
    <source>
        <dbReference type="EMBL" id="MBB6563248.1"/>
    </source>
</evidence>
<dbReference type="SMART" id="SM00342">
    <property type="entry name" value="HTH_ARAC"/>
    <property type="match status" value="1"/>
</dbReference>
<dbReference type="EMBL" id="JACHLK010000017">
    <property type="protein sequence ID" value="MBB6563248.1"/>
    <property type="molecule type" value="Genomic_DNA"/>
</dbReference>
<dbReference type="GO" id="GO:0003700">
    <property type="term" value="F:DNA-binding transcription factor activity"/>
    <property type="evidence" value="ECO:0007669"/>
    <property type="project" value="InterPro"/>
</dbReference>
<dbReference type="Pfam" id="PF12833">
    <property type="entry name" value="HTH_18"/>
    <property type="match status" value="1"/>
</dbReference>
<comment type="caution">
    <text evidence="4">The sequence shown here is derived from an EMBL/GenBank/DDBJ whole genome shotgun (WGS) entry which is preliminary data.</text>
</comment>
<dbReference type="PANTHER" id="PTHR43436:SF1">
    <property type="entry name" value="TRANSCRIPTIONAL REGULATORY PROTEIN"/>
    <property type="match status" value="1"/>
</dbReference>
<dbReference type="InterPro" id="IPR018060">
    <property type="entry name" value="HTH_AraC"/>
</dbReference>
<feature type="domain" description="HTH araC/xylS-type" evidence="3">
    <location>
        <begin position="192"/>
        <end position="290"/>
    </location>
</feature>
<dbReference type="SUPFAM" id="SSF46689">
    <property type="entry name" value="Homeodomain-like"/>
    <property type="match status" value="2"/>
</dbReference>